<dbReference type="InterPro" id="IPR011992">
    <property type="entry name" value="EF-hand-dom_pair"/>
</dbReference>
<proteinExistence type="predicted"/>
<dbReference type="SMART" id="SM00054">
    <property type="entry name" value="EFh"/>
    <property type="match status" value="3"/>
</dbReference>
<dbReference type="SUPFAM" id="SSF47473">
    <property type="entry name" value="EF-hand"/>
    <property type="match status" value="1"/>
</dbReference>
<organism evidence="6 7">
    <name type="scientific">Perkinsus olseni</name>
    <name type="common">Perkinsus atlanticus</name>
    <dbReference type="NCBI Taxonomy" id="32597"/>
    <lineage>
        <taxon>Eukaryota</taxon>
        <taxon>Sar</taxon>
        <taxon>Alveolata</taxon>
        <taxon>Perkinsozoa</taxon>
        <taxon>Perkinsea</taxon>
        <taxon>Perkinsida</taxon>
        <taxon>Perkinsidae</taxon>
        <taxon>Perkinsus</taxon>
    </lineage>
</organism>
<protein>
    <recommendedName>
        <fullName evidence="5">EF-hand domain-containing protein</fullName>
    </recommendedName>
</protein>
<keyword evidence="1" id="KW-0479">Metal-binding</keyword>
<keyword evidence="2" id="KW-0677">Repeat</keyword>
<evidence type="ECO:0000256" key="1">
    <source>
        <dbReference type="ARBA" id="ARBA00022723"/>
    </source>
</evidence>
<feature type="region of interest" description="Disordered" evidence="4">
    <location>
        <begin position="107"/>
        <end position="141"/>
    </location>
</feature>
<dbReference type="Proteomes" id="UP000541610">
    <property type="component" value="Unassembled WGS sequence"/>
</dbReference>
<dbReference type="PANTHER" id="PTHR10891">
    <property type="entry name" value="EF-HAND CALCIUM-BINDING DOMAIN CONTAINING PROTEIN"/>
    <property type="match status" value="1"/>
</dbReference>
<dbReference type="EMBL" id="JABANP010000019">
    <property type="protein sequence ID" value="KAF4695551.1"/>
    <property type="molecule type" value="Genomic_DNA"/>
</dbReference>
<gene>
    <name evidence="6" type="ORF">FOZ60_004047</name>
</gene>
<dbReference type="OrthoDB" id="26525at2759"/>
<comment type="caution">
    <text evidence="6">The sequence shown here is derived from an EMBL/GenBank/DDBJ whole genome shotgun (WGS) entry which is preliminary data.</text>
</comment>
<dbReference type="PROSITE" id="PS00018">
    <property type="entry name" value="EF_HAND_1"/>
    <property type="match status" value="3"/>
</dbReference>
<evidence type="ECO:0000256" key="4">
    <source>
        <dbReference type="SAM" id="MobiDB-lite"/>
    </source>
</evidence>
<sequence>MLASLAVYTDVWARSPQSRGTKRSRASTSSGTSLPRIPSAATTTRAPTASSSLHNSKSLHGGDGGERIADTRSTEARWRRSGMSARQQRLLQYSEVARAVSREMMRCRPRRGVHSTRSLRPGSSVDRSEALPSLASGSSTWSTGAALWSEDSLEKGSMTNSRQEHSRGTYVHETSEDERINRIRQKRFEEAMRRKMAAKRSALQRVKHIEDLFRRHSQWADKLDRLRLQTLDEVRGLTTALSQMKHQYAQVHEHGHQGSRLASSGYDDGHSVGGELESQRVVDFCLRRVYEEVGWHFYPWEEDPLQLPLQLPLPLHVTATRQESHGDQPMIPIVIKIPTDERPCEVAPTITGHGSSNLLVPLTPKRDSRPSLRKGQLRRNTCKPTLPESLLDTRTLEELGPIEGLREALKGLCGGSLRKAYNLMDLNGNGVLSVVEFQDGLTRLRVPWMEITGLKSIRELFHMFDANGNGQLNLREVLGFDDTTKWEDLPEEHQWSHYVRSVSDMLPSRDGSRGVNSSGDPGEEARSDRLGVPNVATRYLHHSTPEGERLSRVVADDTSLRCQDMIKSMSISRRHLQDITTDLYTALANSSSLDVASFAASSGGGSSGGKHSEMAAAAEKVAMERARVKAAAASGLSAGSKGSMFGRRNSEDYIDKVTFFATVEDELPESERNVRRVARKLGIPILDAEEVYRNFLKMDEDESGVIERDEFEKLLLKVCKVIIAAIFRRLFLSRS</sequence>
<keyword evidence="3" id="KW-0106">Calcium</keyword>
<dbReference type="AlphaFoldDB" id="A0A7J6PJD2"/>
<evidence type="ECO:0000259" key="5">
    <source>
        <dbReference type="PROSITE" id="PS50222"/>
    </source>
</evidence>
<dbReference type="CDD" id="cd00051">
    <property type="entry name" value="EFh"/>
    <property type="match status" value="1"/>
</dbReference>
<dbReference type="InterPro" id="IPR018247">
    <property type="entry name" value="EF_Hand_1_Ca_BS"/>
</dbReference>
<feature type="region of interest" description="Disordered" evidence="4">
    <location>
        <begin position="506"/>
        <end position="533"/>
    </location>
</feature>
<dbReference type="Pfam" id="PF13202">
    <property type="entry name" value="EF-hand_5"/>
    <property type="match status" value="2"/>
</dbReference>
<dbReference type="InterPro" id="IPR002048">
    <property type="entry name" value="EF_hand_dom"/>
</dbReference>
<feature type="domain" description="EF-hand" evidence="5">
    <location>
        <begin position="417"/>
        <end position="447"/>
    </location>
</feature>
<evidence type="ECO:0000313" key="6">
    <source>
        <dbReference type="EMBL" id="KAF4695551.1"/>
    </source>
</evidence>
<feature type="region of interest" description="Disordered" evidence="4">
    <location>
        <begin position="14"/>
        <end position="89"/>
    </location>
</feature>
<feature type="compositionally biased region" description="Low complexity" evidence="4">
    <location>
        <begin position="38"/>
        <end position="52"/>
    </location>
</feature>
<dbReference type="Gene3D" id="1.10.238.10">
    <property type="entry name" value="EF-hand"/>
    <property type="match status" value="1"/>
</dbReference>
<evidence type="ECO:0000256" key="3">
    <source>
        <dbReference type="ARBA" id="ARBA00022837"/>
    </source>
</evidence>
<feature type="domain" description="EF-hand" evidence="5">
    <location>
        <begin position="452"/>
        <end position="487"/>
    </location>
</feature>
<dbReference type="PROSITE" id="PS50222">
    <property type="entry name" value="EF_HAND_2"/>
    <property type="match status" value="3"/>
</dbReference>
<feature type="region of interest" description="Disordered" evidence="4">
    <location>
        <begin position="154"/>
        <end position="177"/>
    </location>
</feature>
<feature type="compositionally biased region" description="Basic and acidic residues" evidence="4">
    <location>
        <begin position="63"/>
        <end position="78"/>
    </location>
</feature>
<dbReference type="InterPro" id="IPR039647">
    <property type="entry name" value="EF_hand_pair_protein_CML-like"/>
</dbReference>
<name>A0A7J6PJD2_PEROL</name>
<evidence type="ECO:0000313" key="7">
    <source>
        <dbReference type="Proteomes" id="UP000541610"/>
    </source>
</evidence>
<reference evidence="6 7" key="1">
    <citation type="submission" date="2020-04" db="EMBL/GenBank/DDBJ databases">
        <title>Perkinsus olseni comparative genomics.</title>
        <authorList>
            <person name="Bogema D.R."/>
        </authorList>
    </citation>
    <scope>NUCLEOTIDE SEQUENCE [LARGE SCALE GENOMIC DNA]</scope>
    <source>
        <strain evidence="6">00978-12</strain>
    </source>
</reference>
<feature type="domain" description="EF-hand" evidence="5">
    <location>
        <begin position="686"/>
        <end position="721"/>
    </location>
</feature>
<accession>A0A7J6PJD2</accession>
<evidence type="ECO:0000256" key="2">
    <source>
        <dbReference type="ARBA" id="ARBA00022737"/>
    </source>
</evidence>
<dbReference type="GO" id="GO:0005509">
    <property type="term" value="F:calcium ion binding"/>
    <property type="evidence" value="ECO:0007669"/>
    <property type="project" value="InterPro"/>
</dbReference>